<dbReference type="GO" id="GO:0042130">
    <property type="term" value="P:negative regulation of T cell proliferation"/>
    <property type="evidence" value="ECO:0007669"/>
    <property type="project" value="TreeGrafter"/>
</dbReference>
<dbReference type="InterPro" id="IPR003599">
    <property type="entry name" value="Ig_sub"/>
</dbReference>
<evidence type="ECO:0000256" key="6">
    <source>
        <dbReference type="ARBA" id="ARBA00023136"/>
    </source>
</evidence>
<dbReference type="GO" id="GO:0006955">
    <property type="term" value="P:immune response"/>
    <property type="evidence" value="ECO:0007669"/>
    <property type="project" value="TreeGrafter"/>
</dbReference>
<protein>
    <recommendedName>
        <fullName evidence="11">Ig-like domain-containing protein</fullName>
    </recommendedName>
</protein>
<evidence type="ECO:0000256" key="5">
    <source>
        <dbReference type="ARBA" id="ARBA00022989"/>
    </source>
</evidence>
<dbReference type="InParanoid" id="A0A3Q1HS66"/>
<keyword evidence="5" id="KW-1133">Transmembrane helix</keyword>
<dbReference type="GeneTree" id="ENSGT01150000288496"/>
<dbReference type="SMART" id="SM00409">
    <property type="entry name" value="IG"/>
    <property type="match status" value="1"/>
</dbReference>
<dbReference type="GO" id="GO:0042102">
    <property type="term" value="P:positive regulation of T cell proliferation"/>
    <property type="evidence" value="ECO:0007669"/>
    <property type="project" value="TreeGrafter"/>
</dbReference>
<evidence type="ECO:0000256" key="9">
    <source>
        <dbReference type="ARBA" id="ARBA00023180"/>
    </source>
</evidence>
<dbReference type="InterPro" id="IPR051713">
    <property type="entry name" value="T-cell_Activation_Regulation"/>
</dbReference>
<keyword evidence="6" id="KW-0472">Membrane</keyword>
<proteinExistence type="predicted"/>
<evidence type="ECO:0000313" key="12">
    <source>
        <dbReference type="Ensembl" id="ENSATEP00000007918.2"/>
    </source>
</evidence>
<dbReference type="PANTHER" id="PTHR25466">
    <property type="entry name" value="T-LYMPHOCYTE ACTIVATION ANTIGEN"/>
    <property type="match status" value="1"/>
</dbReference>
<dbReference type="Pfam" id="PF07686">
    <property type="entry name" value="V-set"/>
    <property type="match status" value="1"/>
</dbReference>
<dbReference type="GO" id="GO:0071222">
    <property type="term" value="P:cellular response to lipopolysaccharide"/>
    <property type="evidence" value="ECO:0007669"/>
    <property type="project" value="TreeGrafter"/>
</dbReference>
<evidence type="ECO:0000259" key="11">
    <source>
        <dbReference type="PROSITE" id="PS50835"/>
    </source>
</evidence>
<dbReference type="PANTHER" id="PTHR25466:SF9">
    <property type="entry name" value="FIBRONECTIN TYPE-III DOMAIN-CONTAINING PROTEIN"/>
    <property type="match status" value="1"/>
</dbReference>
<evidence type="ECO:0000256" key="1">
    <source>
        <dbReference type="ARBA" id="ARBA00004251"/>
    </source>
</evidence>
<evidence type="ECO:0000256" key="3">
    <source>
        <dbReference type="ARBA" id="ARBA00022692"/>
    </source>
</evidence>
<dbReference type="InterPro" id="IPR007110">
    <property type="entry name" value="Ig-like_dom"/>
</dbReference>
<keyword evidence="3" id="KW-0812">Transmembrane</keyword>
<dbReference type="Ensembl" id="ENSATET00000008045.2">
    <property type="protein sequence ID" value="ENSATEP00000007918.2"/>
    <property type="gene ID" value="ENSATEG00000005550.2"/>
</dbReference>
<evidence type="ECO:0000256" key="2">
    <source>
        <dbReference type="ARBA" id="ARBA00022475"/>
    </source>
</evidence>
<dbReference type="AlphaFoldDB" id="A0A3Q1HS66"/>
<dbReference type="SUPFAM" id="SSF48726">
    <property type="entry name" value="Immunoglobulin"/>
    <property type="match status" value="1"/>
</dbReference>
<keyword evidence="9" id="KW-0325">Glycoprotein</keyword>
<reference evidence="12" key="1">
    <citation type="submission" date="2021-04" db="EMBL/GenBank/DDBJ databases">
        <authorList>
            <consortium name="Wellcome Sanger Institute Data Sharing"/>
        </authorList>
    </citation>
    <scope>NUCLEOTIDE SEQUENCE [LARGE SCALE GENOMIC DNA]</scope>
</reference>
<dbReference type="InterPro" id="IPR013783">
    <property type="entry name" value="Ig-like_fold"/>
</dbReference>
<feature type="domain" description="Ig-like" evidence="11">
    <location>
        <begin position="5"/>
        <end position="118"/>
    </location>
</feature>
<dbReference type="Proteomes" id="UP000265040">
    <property type="component" value="Chromosome 18"/>
</dbReference>
<evidence type="ECO:0000256" key="10">
    <source>
        <dbReference type="ARBA" id="ARBA00023319"/>
    </source>
</evidence>
<keyword evidence="13" id="KW-1185">Reference proteome</keyword>
<dbReference type="InterPro" id="IPR036179">
    <property type="entry name" value="Ig-like_dom_sf"/>
</dbReference>
<dbReference type="GO" id="GO:0007166">
    <property type="term" value="P:cell surface receptor signaling pathway"/>
    <property type="evidence" value="ECO:0007669"/>
    <property type="project" value="TreeGrafter"/>
</dbReference>
<dbReference type="PROSITE" id="PS50835">
    <property type="entry name" value="IG_LIKE"/>
    <property type="match status" value="1"/>
</dbReference>
<name>A0A3Q1HS66_ANATE</name>
<keyword evidence="8" id="KW-0675">Receptor</keyword>
<keyword evidence="4" id="KW-0732">Signal</keyword>
<dbReference type="Gene3D" id="2.60.40.10">
    <property type="entry name" value="Immunoglobulins"/>
    <property type="match status" value="1"/>
</dbReference>
<dbReference type="GO" id="GO:0031295">
    <property type="term" value="P:T cell costimulation"/>
    <property type="evidence" value="ECO:0007669"/>
    <property type="project" value="TreeGrafter"/>
</dbReference>
<keyword evidence="2" id="KW-1003">Cell membrane</keyword>
<dbReference type="OrthoDB" id="9983389at2759"/>
<evidence type="ECO:0000256" key="7">
    <source>
        <dbReference type="ARBA" id="ARBA00023157"/>
    </source>
</evidence>
<evidence type="ECO:0000256" key="4">
    <source>
        <dbReference type="ARBA" id="ARBA00022729"/>
    </source>
</evidence>
<dbReference type="GO" id="GO:0009897">
    <property type="term" value="C:external side of plasma membrane"/>
    <property type="evidence" value="ECO:0007669"/>
    <property type="project" value="TreeGrafter"/>
</dbReference>
<comment type="subcellular location">
    <subcellularLocation>
        <location evidence="1">Cell membrane</location>
        <topology evidence="1">Single-pass type I membrane protein</topology>
    </subcellularLocation>
</comment>
<keyword evidence="10" id="KW-0393">Immunoglobulin domain</keyword>
<accession>A0A3Q1HS66</accession>
<sequence>MYLSFRLTETNVKNITAKPGDTVILPCNVTRNTNIRVVEWSRDNKTLCFNRNPEINDLCRIDVDLLSFKDRVQLNHAWMAEGNMSLILKNVTIRDSGRYECRVDQSGTKHTKRQVRVEGPCISIVYLTLSDSGNGT</sequence>
<organism evidence="12 13">
    <name type="scientific">Anabas testudineus</name>
    <name type="common">Climbing perch</name>
    <name type="synonym">Anthias testudineus</name>
    <dbReference type="NCBI Taxonomy" id="64144"/>
    <lineage>
        <taxon>Eukaryota</taxon>
        <taxon>Metazoa</taxon>
        <taxon>Chordata</taxon>
        <taxon>Craniata</taxon>
        <taxon>Vertebrata</taxon>
        <taxon>Euteleostomi</taxon>
        <taxon>Actinopterygii</taxon>
        <taxon>Neopterygii</taxon>
        <taxon>Teleostei</taxon>
        <taxon>Neoteleostei</taxon>
        <taxon>Acanthomorphata</taxon>
        <taxon>Anabantaria</taxon>
        <taxon>Anabantiformes</taxon>
        <taxon>Anabantoidei</taxon>
        <taxon>Anabantidae</taxon>
        <taxon>Anabas</taxon>
    </lineage>
</organism>
<evidence type="ECO:0000313" key="13">
    <source>
        <dbReference type="Proteomes" id="UP000265040"/>
    </source>
</evidence>
<evidence type="ECO:0000256" key="8">
    <source>
        <dbReference type="ARBA" id="ARBA00023170"/>
    </source>
</evidence>
<reference evidence="12" key="2">
    <citation type="submission" date="2025-08" db="UniProtKB">
        <authorList>
            <consortium name="Ensembl"/>
        </authorList>
    </citation>
    <scope>IDENTIFICATION</scope>
</reference>
<reference evidence="12" key="3">
    <citation type="submission" date="2025-09" db="UniProtKB">
        <authorList>
            <consortium name="Ensembl"/>
        </authorList>
    </citation>
    <scope>IDENTIFICATION</scope>
</reference>
<keyword evidence="7" id="KW-1015">Disulfide bond</keyword>
<dbReference type="InterPro" id="IPR013106">
    <property type="entry name" value="Ig_V-set"/>
</dbReference>